<proteinExistence type="predicted"/>
<dbReference type="AlphaFoldDB" id="A0A0M3IAG1"/>
<dbReference type="Proteomes" id="UP000036681">
    <property type="component" value="Unplaced"/>
</dbReference>
<evidence type="ECO:0000313" key="3">
    <source>
        <dbReference type="WBParaSite" id="ALUE_0001456201-mRNA-1"/>
    </source>
</evidence>
<organism evidence="2 3">
    <name type="scientific">Ascaris lumbricoides</name>
    <name type="common">Giant roundworm</name>
    <dbReference type="NCBI Taxonomy" id="6252"/>
    <lineage>
        <taxon>Eukaryota</taxon>
        <taxon>Metazoa</taxon>
        <taxon>Ecdysozoa</taxon>
        <taxon>Nematoda</taxon>
        <taxon>Chromadorea</taxon>
        <taxon>Rhabditida</taxon>
        <taxon>Spirurina</taxon>
        <taxon>Ascaridomorpha</taxon>
        <taxon>Ascaridoidea</taxon>
        <taxon>Ascarididae</taxon>
        <taxon>Ascaris</taxon>
    </lineage>
</organism>
<keyword evidence="2" id="KW-1185">Reference proteome</keyword>
<feature type="transmembrane region" description="Helical" evidence="1">
    <location>
        <begin position="114"/>
        <end position="140"/>
    </location>
</feature>
<reference evidence="3" key="1">
    <citation type="submission" date="2017-02" db="UniProtKB">
        <authorList>
            <consortium name="WormBaseParasite"/>
        </authorList>
    </citation>
    <scope>IDENTIFICATION</scope>
</reference>
<evidence type="ECO:0000313" key="2">
    <source>
        <dbReference type="Proteomes" id="UP000036681"/>
    </source>
</evidence>
<dbReference type="WBParaSite" id="ALUE_0001456201-mRNA-1">
    <property type="protein sequence ID" value="ALUE_0001456201-mRNA-1"/>
    <property type="gene ID" value="ALUE_0001456201"/>
</dbReference>
<sequence length="144" mass="16910">MQILFPHLKFGFSIFQLIWNVRVAEELTKAGHKVTLILLKAANVTLNEPRIMDGIEQWHVDAIAIDYAEMESRKSKMIYRVISFSYFNFLPLLSFFYSLALILLFSLFCFHSLAFIVLPFLYCLSSAVFSLLIDYSLFFLKRRY</sequence>
<keyword evidence="1" id="KW-0812">Transmembrane</keyword>
<keyword evidence="1" id="KW-0472">Membrane</keyword>
<evidence type="ECO:0000256" key="1">
    <source>
        <dbReference type="SAM" id="Phobius"/>
    </source>
</evidence>
<feature type="transmembrane region" description="Helical" evidence="1">
    <location>
        <begin position="84"/>
        <end position="108"/>
    </location>
</feature>
<name>A0A0M3IAG1_ASCLU</name>
<protein>
    <submittedName>
        <fullName evidence="3">Glucuronosyltransferase</fullName>
    </submittedName>
</protein>
<accession>A0A0M3IAG1</accession>
<keyword evidence="1" id="KW-1133">Transmembrane helix</keyword>